<dbReference type="PANTHER" id="PTHR43397">
    <property type="entry name" value="ERGOTHIONEINE BIOSYNTHESIS PROTEIN 1"/>
    <property type="match status" value="1"/>
</dbReference>
<dbReference type="InterPro" id="IPR019257">
    <property type="entry name" value="MeTrfase_dom"/>
</dbReference>
<evidence type="ECO:0000313" key="5">
    <source>
        <dbReference type="Proteomes" id="UP000054773"/>
    </source>
</evidence>
<dbReference type="GO" id="GO:0032259">
    <property type="term" value="P:methylation"/>
    <property type="evidence" value="ECO:0007669"/>
    <property type="project" value="UniProtKB-KW"/>
</dbReference>
<dbReference type="EMBL" id="LNYA01000034">
    <property type="protein sequence ID" value="KTC94088.1"/>
    <property type="molecule type" value="Genomic_DNA"/>
</dbReference>
<dbReference type="OrthoDB" id="5289726at2"/>
<dbReference type="Pfam" id="PF10017">
    <property type="entry name" value="Methyltransf_33"/>
    <property type="match status" value="1"/>
</dbReference>
<dbReference type="GO" id="GO:0052706">
    <property type="term" value="F:L-histidine N(alpha)-methyltransferase activity"/>
    <property type="evidence" value="ECO:0007669"/>
    <property type="project" value="UniProtKB-EC"/>
</dbReference>
<dbReference type="Proteomes" id="UP000054773">
    <property type="component" value="Unassembled WGS sequence"/>
</dbReference>
<name>A0A0W0TER4_LEGER</name>
<dbReference type="EC" id="2.1.1.44" evidence="4"/>
<dbReference type="Gene3D" id="3.40.50.150">
    <property type="entry name" value="Vaccinia Virus protein VP39"/>
    <property type="match status" value="1"/>
</dbReference>
<dbReference type="InterPro" id="IPR035094">
    <property type="entry name" value="EgtD"/>
</dbReference>
<gene>
    <name evidence="4" type="primary">egtD</name>
    <name evidence="4" type="ORF">Lery_2255</name>
</gene>
<dbReference type="AlphaFoldDB" id="A0A0W0TER4"/>
<dbReference type="RefSeq" id="WP_058527380.1">
    <property type="nucleotide sequence ID" value="NZ_CAAAHY010000036.1"/>
</dbReference>
<dbReference type="SUPFAM" id="SSF53335">
    <property type="entry name" value="S-adenosyl-L-methionine-dependent methyltransferases"/>
    <property type="match status" value="1"/>
</dbReference>
<dbReference type="PATRIC" id="fig|448.7.peg.2371"/>
<dbReference type="PIRSF" id="PIRSF018005">
    <property type="entry name" value="UCP018005"/>
    <property type="match status" value="1"/>
</dbReference>
<evidence type="ECO:0000256" key="1">
    <source>
        <dbReference type="ARBA" id="ARBA00022603"/>
    </source>
</evidence>
<dbReference type="STRING" id="448.Lery_2255"/>
<comment type="caution">
    <text evidence="4">The sequence shown here is derived from an EMBL/GenBank/DDBJ whole genome shotgun (WGS) entry which is preliminary data.</text>
</comment>
<dbReference type="InterPro" id="IPR051128">
    <property type="entry name" value="EgtD_Methyltrsf_superfamily"/>
</dbReference>
<evidence type="ECO:0000259" key="3">
    <source>
        <dbReference type="Pfam" id="PF10017"/>
    </source>
</evidence>
<keyword evidence="5" id="KW-1185">Reference proteome</keyword>
<feature type="domain" description="Histidine-specific methyltransferase SAM-dependent" evidence="3">
    <location>
        <begin position="18"/>
        <end position="324"/>
    </location>
</feature>
<dbReference type="PANTHER" id="PTHR43397:SF1">
    <property type="entry name" value="ERGOTHIONEINE BIOSYNTHESIS PROTEIN 1"/>
    <property type="match status" value="1"/>
</dbReference>
<keyword evidence="1 4" id="KW-0489">Methyltransferase</keyword>
<evidence type="ECO:0000313" key="4">
    <source>
        <dbReference type="EMBL" id="KTC94088.1"/>
    </source>
</evidence>
<reference evidence="4 5" key="1">
    <citation type="submission" date="2015-11" db="EMBL/GenBank/DDBJ databases">
        <title>Genomic analysis of 38 Legionella species identifies large and diverse effector repertoires.</title>
        <authorList>
            <person name="Burstein D."/>
            <person name="Amaro F."/>
            <person name="Zusman T."/>
            <person name="Lifshitz Z."/>
            <person name="Cohen O."/>
            <person name="Gilbert J.A."/>
            <person name="Pupko T."/>
            <person name="Shuman H.A."/>
            <person name="Segal G."/>
        </authorList>
    </citation>
    <scope>NUCLEOTIDE SEQUENCE [LARGE SCALE GENOMIC DNA]</scope>
    <source>
        <strain evidence="4 5">SE-32A-C8</strain>
    </source>
</reference>
<organism evidence="4 5">
    <name type="scientific">Legionella erythra</name>
    <dbReference type="NCBI Taxonomy" id="448"/>
    <lineage>
        <taxon>Bacteria</taxon>
        <taxon>Pseudomonadati</taxon>
        <taxon>Pseudomonadota</taxon>
        <taxon>Gammaproteobacteria</taxon>
        <taxon>Legionellales</taxon>
        <taxon>Legionellaceae</taxon>
        <taxon>Legionella</taxon>
    </lineage>
</organism>
<dbReference type="InterPro" id="IPR017804">
    <property type="entry name" value="MeTrfase_EgtD-like"/>
</dbReference>
<keyword evidence="2 4" id="KW-0808">Transferase</keyword>
<sequence>MSRYIKLMDESSDEKQQLREDILLGLSQTDKQIQSKYYYDEVGSELFNQITRHPDYYLTGCELEILNQYKEDISTRLGEDAFNLIDLGPGEGIKTGLLIEQFISDYRAFTYVPIDISRKFLDHVIHRVNAQFAGIETIALNSDYLVGMDWLMRNSGKRNVVLFLGSSIGNFDLESTTDFLSTLRTFLRPGDFVLIGFDLRKDVDILMRAYNDSDGLTREFNLNLLKRINHDLHGHFNVDAFHHFGTYNVHTGAMESYLLSLEEQTVEIDDLNTAFTFRKFEPIHVETSYKYLHSQVEKLAADARFKILKNYSDRRGYFINSLWQAD</sequence>
<dbReference type="InterPro" id="IPR029063">
    <property type="entry name" value="SAM-dependent_MTases_sf"/>
</dbReference>
<proteinExistence type="predicted"/>
<dbReference type="NCBIfam" id="TIGR03438">
    <property type="entry name" value="egtD_ergothio"/>
    <property type="match status" value="1"/>
</dbReference>
<protein>
    <submittedName>
        <fullName evidence="4">Histidine-specific methyltransferase EgtD</fullName>
        <ecNumber evidence="4">2.1.1.44</ecNumber>
    </submittedName>
</protein>
<evidence type="ECO:0000256" key="2">
    <source>
        <dbReference type="ARBA" id="ARBA00022679"/>
    </source>
</evidence>
<accession>A0A0W0TER4</accession>